<organism evidence="5 6">
    <name type="scientific">Vanrija pseudolonga</name>
    <dbReference type="NCBI Taxonomy" id="143232"/>
    <lineage>
        <taxon>Eukaryota</taxon>
        <taxon>Fungi</taxon>
        <taxon>Dikarya</taxon>
        <taxon>Basidiomycota</taxon>
        <taxon>Agaricomycotina</taxon>
        <taxon>Tremellomycetes</taxon>
        <taxon>Trichosporonales</taxon>
        <taxon>Trichosporonaceae</taxon>
        <taxon>Vanrija</taxon>
    </lineage>
</organism>
<dbReference type="InterPro" id="IPR036028">
    <property type="entry name" value="SH3-like_dom_sf"/>
</dbReference>
<dbReference type="Proteomes" id="UP000827549">
    <property type="component" value="Chromosome 2"/>
</dbReference>
<feature type="region of interest" description="Disordered" evidence="3">
    <location>
        <begin position="1"/>
        <end position="306"/>
    </location>
</feature>
<feature type="region of interest" description="Disordered" evidence="3">
    <location>
        <begin position="390"/>
        <end position="423"/>
    </location>
</feature>
<evidence type="ECO:0000259" key="4">
    <source>
        <dbReference type="PROSITE" id="PS50002"/>
    </source>
</evidence>
<evidence type="ECO:0000313" key="5">
    <source>
        <dbReference type="EMBL" id="WOO79211.1"/>
    </source>
</evidence>
<feature type="compositionally biased region" description="Low complexity" evidence="3">
    <location>
        <begin position="211"/>
        <end position="220"/>
    </location>
</feature>
<feature type="domain" description="SH3" evidence="4">
    <location>
        <begin position="426"/>
        <end position="489"/>
    </location>
</feature>
<protein>
    <recommendedName>
        <fullName evidence="4">SH3 domain-containing protein</fullName>
    </recommendedName>
</protein>
<dbReference type="AlphaFoldDB" id="A0AAF1BG53"/>
<feature type="compositionally biased region" description="Low complexity" evidence="3">
    <location>
        <begin position="528"/>
        <end position="542"/>
    </location>
</feature>
<feature type="region of interest" description="Disordered" evidence="3">
    <location>
        <begin position="502"/>
        <end position="542"/>
    </location>
</feature>
<reference evidence="5" key="1">
    <citation type="submission" date="2023-10" db="EMBL/GenBank/DDBJ databases">
        <authorList>
            <person name="Noh H."/>
        </authorList>
    </citation>
    <scope>NUCLEOTIDE SEQUENCE</scope>
    <source>
        <strain evidence="5">DUCC4014</strain>
    </source>
</reference>
<dbReference type="GeneID" id="87805992"/>
<dbReference type="EMBL" id="CP086715">
    <property type="protein sequence ID" value="WOO79211.1"/>
    <property type="molecule type" value="Genomic_DNA"/>
</dbReference>
<keyword evidence="1 2" id="KW-0728">SH3 domain</keyword>
<feature type="compositionally biased region" description="Low complexity" evidence="3">
    <location>
        <begin position="13"/>
        <end position="38"/>
    </location>
</feature>
<proteinExistence type="predicted"/>
<keyword evidence="6" id="KW-1185">Reference proteome</keyword>
<evidence type="ECO:0000256" key="3">
    <source>
        <dbReference type="SAM" id="MobiDB-lite"/>
    </source>
</evidence>
<feature type="compositionally biased region" description="Acidic residues" evidence="3">
    <location>
        <begin position="413"/>
        <end position="423"/>
    </location>
</feature>
<gene>
    <name evidence="5" type="ORF">LOC62_02G002745</name>
</gene>
<dbReference type="Gene3D" id="2.30.30.40">
    <property type="entry name" value="SH3 Domains"/>
    <property type="match status" value="1"/>
</dbReference>
<feature type="compositionally biased region" description="Low complexity" evidence="3">
    <location>
        <begin position="89"/>
        <end position="147"/>
    </location>
</feature>
<dbReference type="PROSITE" id="PS50002">
    <property type="entry name" value="SH3"/>
    <property type="match status" value="1"/>
</dbReference>
<evidence type="ECO:0000313" key="6">
    <source>
        <dbReference type="Proteomes" id="UP000827549"/>
    </source>
</evidence>
<dbReference type="SUPFAM" id="SSF50044">
    <property type="entry name" value="SH3-domain"/>
    <property type="match status" value="1"/>
</dbReference>
<dbReference type="InterPro" id="IPR001452">
    <property type="entry name" value="SH3_domain"/>
</dbReference>
<feature type="compositionally biased region" description="Low complexity" evidence="3">
    <location>
        <begin position="51"/>
        <end position="82"/>
    </location>
</feature>
<sequence length="542" mass="55558">MAATIDLADELGAAAAASSSSIPSSSSSSTTAAPASSPQQRKKTTPPPPLLATSAARPPPATTSSASPLSPVSPRNLPRRSPASPPPASSSGQGTPTSPRKSSSASLGGQSSPPLTRRPLSALAFAASSALGSLPKPRSNSSLNSSRPAPPSPANSRPASQIILAGAGSPGVSPHLSPRMSPGMSPGAVSPGAVDSPGGTSTTSGFRDRAGSTASSTSWRSRARPKSTLGATSLVPSQALFEADTGTSESGGSSREPSVGASGSETMSLAPPHDIDDNAGGHRNRQLSPMVEQSESSDRASCLSAQSPTITSLAVTLVRRVVVRDYAFPADDERFKGLGPHRPYSNWGEGEPEPTPVAEERDDARGGAGGGWPSLSLPWSFLGRRAAEAEPALQAPDDDDYTLPEPDHTNDEYWSDDEDGDDDMEEPDGLYRAAYAFEPEGVNEMAIDDGDLLDVRGRGGGGDGWVIAIRLDTLEEGLVPEGYLEPVTRDDYPEAWDQVHESRLAISRSSRSPSAPAEAAAAHEQHDAAAGAAAAAPEATTA</sequence>
<dbReference type="RefSeq" id="XP_062625243.1">
    <property type="nucleotide sequence ID" value="XM_062769259.1"/>
</dbReference>
<evidence type="ECO:0000256" key="2">
    <source>
        <dbReference type="PROSITE-ProRule" id="PRU00192"/>
    </source>
</evidence>
<name>A0AAF1BG53_9TREE</name>
<accession>A0AAF1BG53</accession>
<feature type="region of interest" description="Disordered" evidence="3">
    <location>
        <begin position="332"/>
        <end position="370"/>
    </location>
</feature>
<evidence type="ECO:0000256" key="1">
    <source>
        <dbReference type="ARBA" id="ARBA00022443"/>
    </source>
</evidence>
<feature type="compositionally biased region" description="Low complexity" evidence="3">
    <location>
        <begin position="245"/>
        <end position="260"/>
    </location>
</feature>
<dbReference type="SMART" id="SM00326">
    <property type="entry name" value="SH3"/>
    <property type="match status" value="1"/>
</dbReference>